<name>A0A4R6RYT3_9MICO</name>
<feature type="compositionally biased region" description="Polar residues" evidence="1">
    <location>
        <begin position="60"/>
        <end position="71"/>
    </location>
</feature>
<dbReference type="EMBL" id="SNYA01000005">
    <property type="protein sequence ID" value="TDP91426.1"/>
    <property type="molecule type" value="Genomic_DNA"/>
</dbReference>
<feature type="region of interest" description="Disordered" evidence="1">
    <location>
        <begin position="28"/>
        <end position="74"/>
    </location>
</feature>
<reference evidence="2 3" key="1">
    <citation type="submission" date="2019-03" db="EMBL/GenBank/DDBJ databases">
        <title>Genomic analyses of the natural microbiome of Caenorhabditis elegans.</title>
        <authorList>
            <person name="Samuel B."/>
        </authorList>
    </citation>
    <scope>NUCLEOTIDE SEQUENCE [LARGE SCALE GENOMIC DNA]</scope>
    <source>
        <strain evidence="2 3">JUb18</strain>
    </source>
</reference>
<evidence type="ECO:0000313" key="2">
    <source>
        <dbReference type="EMBL" id="TDP91426.1"/>
    </source>
</evidence>
<dbReference type="Proteomes" id="UP000295601">
    <property type="component" value="Unassembled WGS sequence"/>
</dbReference>
<sequence length="168" mass="17582">MGLFDRDNNVRGGSGTARAAAAELAIQAQADQAQNDQAQAEQAPAAQQPTGTGDPDGSPATITNTDQVSEQTHADRDLLAAYGQELHRIIAVGRPGTSVILAAVDTGEQISGNPWFQLDVEVTLPGQTPYLVSRREMVAAQFLARYATGTTHGVAVDPADPQNIAFTS</sequence>
<comment type="caution">
    <text evidence="2">The sequence shown here is derived from an EMBL/GenBank/DDBJ whole genome shotgun (WGS) entry which is preliminary data.</text>
</comment>
<keyword evidence="3" id="KW-1185">Reference proteome</keyword>
<protein>
    <submittedName>
        <fullName evidence="2">Uncharacterized protein</fullName>
    </submittedName>
</protein>
<proteinExistence type="predicted"/>
<dbReference type="RefSeq" id="WP_133616920.1">
    <property type="nucleotide sequence ID" value="NZ_SNYA01000005.1"/>
</dbReference>
<organism evidence="2 3">
    <name type="scientific">Leucobacter luti</name>
    <dbReference type="NCBI Taxonomy" id="340320"/>
    <lineage>
        <taxon>Bacteria</taxon>
        <taxon>Bacillati</taxon>
        <taxon>Actinomycetota</taxon>
        <taxon>Actinomycetes</taxon>
        <taxon>Micrococcales</taxon>
        <taxon>Microbacteriaceae</taxon>
        <taxon>Leucobacter</taxon>
    </lineage>
</organism>
<dbReference type="OrthoDB" id="5065200at2"/>
<accession>A0A4R6RYT3</accession>
<feature type="compositionally biased region" description="Low complexity" evidence="1">
    <location>
        <begin position="28"/>
        <end position="48"/>
    </location>
</feature>
<gene>
    <name evidence="2" type="ORF">EDF62_2041</name>
</gene>
<evidence type="ECO:0000256" key="1">
    <source>
        <dbReference type="SAM" id="MobiDB-lite"/>
    </source>
</evidence>
<dbReference type="AlphaFoldDB" id="A0A4R6RYT3"/>
<evidence type="ECO:0000313" key="3">
    <source>
        <dbReference type="Proteomes" id="UP000295601"/>
    </source>
</evidence>